<dbReference type="EMBL" id="JAIWYP010000004">
    <property type="protein sequence ID" value="KAH3829876.1"/>
    <property type="molecule type" value="Genomic_DNA"/>
</dbReference>
<protein>
    <submittedName>
        <fullName evidence="2">Uncharacterized protein</fullName>
    </submittedName>
</protein>
<dbReference type="Proteomes" id="UP000828390">
    <property type="component" value="Unassembled WGS sequence"/>
</dbReference>
<gene>
    <name evidence="2" type="ORF">DPMN_103107</name>
</gene>
<reference evidence="2" key="2">
    <citation type="submission" date="2020-11" db="EMBL/GenBank/DDBJ databases">
        <authorList>
            <person name="McCartney M.A."/>
            <person name="Auch B."/>
            <person name="Kono T."/>
            <person name="Mallez S."/>
            <person name="Becker A."/>
            <person name="Gohl D.M."/>
            <person name="Silverstein K.A.T."/>
            <person name="Koren S."/>
            <person name="Bechman K.B."/>
            <person name="Herman A."/>
            <person name="Abrahante J.E."/>
            <person name="Garbe J."/>
        </authorList>
    </citation>
    <scope>NUCLEOTIDE SEQUENCE</scope>
    <source>
        <strain evidence="2">Duluth1</strain>
        <tissue evidence="2">Whole animal</tissue>
    </source>
</reference>
<reference evidence="2" key="1">
    <citation type="journal article" date="2019" name="bioRxiv">
        <title>The Genome of the Zebra Mussel, Dreissena polymorpha: A Resource for Invasive Species Research.</title>
        <authorList>
            <person name="McCartney M.A."/>
            <person name="Auch B."/>
            <person name="Kono T."/>
            <person name="Mallez S."/>
            <person name="Zhang Y."/>
            <person name="Obille A."/>
            <person name="Becker A."/>
            <person name="Abrahante J.E."/>
            <person name="Garbe J."/>
            <person name="Badalamenti J.P."/>
            <person name="Herman A."/>
            <person name="Mangelson H."/>
            <person name="Liachko I."/>
            <person name="Sullivan S."/>
            <person name="Sone E.D."/>
            <person name="Koren S."/>
            <person name="Silverstein K.A.T."/>
            <person name="Beckman K.B."/>
            <person name="Gohl D.M."/>
        </authorList>
    </citation>
    <scope>NUCLEOTIDE SEQUENCE</scope>
    <source>
        <strain evidence="2">Duluth1</strain>
        <tissue evidence="2">Whole animal</tissue>
    </source>
</reference>
<organism evidence="2 3">
    <name type="scientific">Dreissena polymorpha</name>
    <name type="common">Zebra mussel</name>
    <name type="synonym">Mytilus polymorpha</name>
    <dbReference type="NCBI Taxonomy" id="45954"/>
    <lineage>
        <taxon>Eukaryota</taxon>
        <taxon>Metazoa</taxon>
        <taxon>Spiralia</taxon>
        <taxon>Lophotrochozoa</taxon>
        <taxon>Mollusca</taxon>
        <taxon>Bivalvia</taxon>
        <taxon>Autobranchia</taxon>
        <taxon>Heteroconchia</taxon>
        <taxon>Euheterodonta</taxon>
        <taxon>Imparidentia</taxon>
        <taxon>Neoheterodontei</taxon>
        <taxon>Myida</taxon>
        <taxon>Dreissenoidea</taxon>
        <taxon>Dreissenidae</taxon>
        <taxon>Dreissena</taxon>
    </lineage>
</organism>
<proteinExistence type="predicted"/>
<accession>A0A9D4H5D9</accession>
<dbReference type="AlphaFoldDB" id="A0A9D4H5D9"/>
<keyword evidence="3" id="KW-1185">Reference proteome</keyword>
<comment type="caution">
    <text evidence="2">The sequence shown here is derived from an EMBL/GenBank/DDBJ whole genome shotgun (WGS) entry which is preliminary data.</text>
</comment>
<feature type="region of interest" description="Disordered" evidence="1">
    <location>
        <begin position="1"/>
        <end position="30"/>
    </location>
</feature>
<evidence type="ECO:0000256" key="1">
    <source>
        <dbReference type="SAM" id="MobiDB-lite"/>
    </source>
</evidence>
<evidence type="ECO:0000313" key="3">
    <source>
        <dbReference type="Proteomes" id="UP000828390"/>
    </source>
</evidence>
<sequence length="51" mass="5544">MEGKGGNIPLSSRDACQKRPFSDQTGMIGQSKGVTNIQNALCYIDRDRSKA</sequence>
<name>A0A9D4H5D9_DREPO</name>
<evidence type="ECO:0000313" key="2">
    <source>
        <dbReference type="EMBL" id="KAH3829876.1"/>
    </source>
</evidence>